<evidence type="ECO:0000256" key="5">
    <source>
        <dbReference type="ARBA" id="ARBA00022454"/>
    </source>
</evidence>
<feature type="compositionally biased region" description="Low complexity" evidence="9">
    <location>
        <begin position="369"/>
        <end position="378"/>
    </location>
</feature>
<dbReference type="InterPro" id="IPR042617">
    <property type="entry name" value="CTC1-like"/>
</dbReference>
<evidence type="ECO:0000256" key="2">
    <source>
        <dbReference type="ARBA" id="ARBA00004574"/>
    </source>
</evidence>
<name>A0A5F9CQ01_RABIT</name>
<dbReference type="GO" id="GO:0048538">
    <property type="term" value="P:thymus development"/>
    <property type="evidence" value="ECO:0007669"/>
    <property type="project" value="Ensembl"/>
</dbReference>
<dbReference type="GO" id="GO:0035264">
    <property type="term" value="P:multicellular organism growth"/>
    <property type="evidence" value="ECO:0007669"/>
    <property type="project" value="Ensembl"/>
</dbReference>
<accession>A0A5F9CQ01</accession>
<dbReference type="GO" id="GO:1990879">
    <property type="term" value="C:CST complex"/>
    <property type="evidence" value="ECO:0007669"/>
    <property type="project" value="Ensembl"/>
</dbReference>
<evidence type="ECO:0000256" key="3">
    <source>
        <dbReference type="ARBA" id="ARBA00006332"/>
    </source>
</evidence>
<dbReference type="PANTHER" id="PTHR14865:SF2">
    <property type="entry name" value="CST COMPLEX SUBUNIT CTC1"/>
    <property type="match status" value="1"/>
</dbReference>
<comment type="subcellular location">
    <subcellularLocation>
        <location evidence="2">Chromosome</location>
        <location evidence="2">Telomere</location>
    </subcellularLocation>
    <subcellularLocation>
        <location evidence="1">Nucleus</location>
    </subcellularLocation>
</comment>
<dbReference type="GO" id="GO:0010833">
    <property type="term" value="P:telomere maintenance via telomere lengthening"/>
    <property type="evidence" value="ECO:0007669"/>
    <property type="project" value="Ensembl"/>
</dbReference>
<evidence type="ECO:0000256" key="1">
    <source>
        <dbReference type="ARBA" id="ARBA00004123"/>
    </source>
</evidence>
<dbReference type="GO" id="GO:0048539">
    <property type="term" value="P:bone marrow development"/>
    <property type="evidence" value="ECO:0007669"/>
    <property type="project" value="Ensembl"/>
</dbReference>
<evidence type="ECO:0000256" key="8">
    <source>
        <dbReference type="ARBA" id="ARBA00023242"/>
    </source>
</evidence>
<keyword evidence="7" id="KW-0238">DNA-binding</keyword>
<evidence type="ECO:0000256" key="7">
    <source>
        <dbReference type="ARBA" id="ARBA00023125"/>
    </source>
</evidence>
<dbReference type="GO" id="GO:0071425">
    <property type="term" value="P:hematopoietic stem cell proliferation"/>
    <property type="evidence" value="ECO:0007669"/>
    <property type="project" value="Ensembl"/>
</dbReference>
<sequence>MAGLRLKVSSSELLCFDHCTCPLFLYSAKFPGQSRRCFNWIHFPQEQAWLEAAQTFVQKTLCPSSEESNGQLTQLVIDCVKTVWLSQGRNQDFTLPLSYSFVSAQDLRTHQHHPCCSHLSWSSSDYQAWAKKAEPNGTPLPREQLILLGTLTDSLGDSEQDCRNGSLYVKDNTGVLGCELIDLDLSWLGHLFLFPSWSYLPPAKWNFSEEGHLELWATPVPVFPLTISPDPLVPIPVLYPETASRLLTHGKPRVTQPNLAGNLVGLSALVRSQKKAYFILSLGGSSPAVSRVPVIVQIPGQLVWHRALQPDKAYVLTGVRASKIRGYRDRVWTTSPSSRLMLLKPECVRELELEESLLKADPTPLTVPSSSQDSSSQDTGRQKDLDRDSTLLHYGGTVTGVVNEPAGLYELDGQLGLCLAYQQFHSLRRVMRPGVSLKLLDVHLLQSVGGGTKRPVLATCCRGAVLLQSFSCQKPGNQCSHQAHGASLYEHLIWERHLGLPLYLWAAKALEELACKLCPHMLRHYQFLQHSSPGSPSLGLQLLAPTLDVLAPPPSTGRKVFSEILTEPHHCPLQKYARLQTPYCFPTLASLREEAERRAWASFEPKALLPLPEAAHLTSCQLNHRLAWSWLCLLPSAFHPAQVLLGVLVASSHKGYLQLRDQSGSLPCLLLAENQQPLMDPQLIGCLVRVEKFQLVIERNVRSAFPSWKELSEADFIRKRQARVYAQFSLTDALILPVPRAILYSATPPTEPHCCPEGPHEGQSRLFLVSHKEALMKRNFCAPPGTSSEAPTPTFSFCVSGSWLGGTQRKEGTGWGPPEPQGDENEDQKVFLIFFGSSVRWFAFLHPGQVYRLVAPGPPTPAVFEADGSACRSQRPLELAGCVSCLTVQNEWTLELERSPDITDELSVNKALPESSLTNLLSSNSADSLVTFSAEILSRTLCEPLVGPVRKKPANTRAMRRCVKLAVALETADCEFPPHLDIYIEDPLWPSLQGLLPGARVHFSQLERRVSRSHNVYCCFRSSTYVRILSFPPETTISVPLPTVHLAELLKGGQTPFQATASCHIVSVFSLQLRWVCAHCTSPCPQGRCILQSPACSTQTSVSQASIRLLVEDGTATALVTCNHHHVAAALGLCPSEWTALLELVRGPGRVALQFTGPGAQLESSATDDEPLTLFLRTLCTSPCVLRPIVLAFELERKPSKITPLEPPRLQRFQCGEHPLLTRVNPRLRLSCLSIREPEHPSSLGASASSC</sequence>
<reference evidence="10" key="3">
    <citation type="submission" date="2025-09" db="UniProtKB">
        <authorList>
            <consortium name="Ensembl"/>
        </authorList>
    </citation>
    <scope>IDENTIFICATION</scope>
    <source>
        <strain evidence="10">Thorbecke</strain>
    </source>
</reference>
<evidence type="ECO:0000313" key="11">
    <source>
        <dbReference type="Proteomes" id="UP000001811"/>
    </source>
</evidence>
<keyword evidence="11" id="KW-1185">Reference proteome</keyword>
<dbReference type="GO" id="GO:0005654">
    <property type="term" value="C:nucleoplasm"/>
    <property type="evidence" value="ECO:0007669"/>
    <property type="project" value="Ensembl"/>
</dbReference>
<dbReference type="GO" id="GO:0090399">
    <property type="term" value="P:replicative senescence"/>
    <property type="evidence" value="ECO:0007669"/>
    <property type="project" value="Ensembl"/>
</dbReference>
<proteinExistence type="inferred from homology"/>
<dbReference type="STRING" id="9986.ENSOCUP00000035742"/>
<gene>
    <name evidence="10" type="primary">CTC1</name>
</gene>
<dbReference type="EMBL" id="AAGW02049534">
    <property type="status" value="NOT_ANNOTATED_CDS"/>
    <property type="molecule type" value="Genomic_DNA"/>
</dbReference>
<dbReference type="InterPro" id="IPR029156">
    <property type="entry name" value="CTC1"/>
</dbReference>
<evidence type="ECO:0000256" key="9">
    <source>
        <dbReference type="SAM" id="MobiDB-lite"/>
    </source>
</evidence>
<evidence type="ECO:0000313" key="10">
    <source>
        <dbReference type="Ensembl" id="ENSOCUP00000035742.1"/>
    </source>
</evidence>
<dbReference type="Pfam" id="PF15489">
    <property type="entry name" value="CTC1"/>
    <property type="match status" value="1"/>
</dbReference>
<dbReference type="GO" id="GO:0010389">
    <property type="term" value="P:regulation of G2/M transition of mitotic cell cycle"/>
    <property type="evidence" value="ECO:0007669"/>
    <property type="project" value="Ensembl"/>
</dbReference>
<dbReference type="PANTHER" id="PTHR14865">
    <property type="entry name" value="CST COMPLEX SUBUNIT CTC1"/>
    <property type="match status" value="1"/>
</dbReference>
<dbReference type="GO" id="GO:0045740">
    <property type="term" value="P:positive regulation of DNA replication"/>
    <property type="evidence" value="ECO:0007669"/>
    <property type="project" value="Ensembl"/>
</dbReference>
<dbReference type="Ensembl" id="ENSOCUT00000048875.1">
    <property type="protein sequence ID" value="ENSOCUP00000035742.1"/>
    <property type="gene ID" value="ENSOCUG00000010809.4"/>
</dbReference>
<dbReference type="GeneTree" id="ENSGT00390000011553"/>
<reference evidence="10 11" key="1">
    <citation type="journal article" date="2011" name="Nature">
        <title>A high-resolution map of human evolutionary constraint using 29 mammals.</title>
        <authorList>
            <person name="Lindblad-Toh K."/>
            <person name="Garber M."/>
            <person name="Zuk O."/>
            <person name="Lin M.F."/>
            <person name="Parker B.J."/>
            <person name="Washietl S."/>
            <person name="Kheradpour P."/>
            <person name="Ernst J."/>
            <person name="Jordan G."/>
            <person name="Mauceli E."/>
            <person name="Ward L.D."/>
            <person name="Lowe C.B."/>
            <person name="Holloway A.K."/>
            <person name="Clamp M."/>
            <person name="Gnerre S."/>
            <person name="Alfoldi J."/>
            <person name="Beal K."/>
            <person name="Chang J."/>
            <person name="Clawson H."/>
            <person name="Cuff J."/>
            <person name="Di Palma F."/>
            <person name="Fitzgerald S."/>
            <person name="Flicek P."/>
            <person name="Guttman M."/>
            <person name="Hubisz M.J."/>
            <person name="Jaffe D.B."/>
            <person name="Jungreis I."/>
            <person name="Kent W.J."/>
            <person name="Kostka D."/>
            <person name="Lara M."/>
            <person name="Martins A.L."/>
            <person name="Massingham T."/>
            <person name="Moltke I."/>
            <person name="Raney B.J."/>
            <person name="Rasmussen M.D."/>
            <person name="Robinson J."/>
            <person name="Stark A."/>
            <person name="Vilella A.J."/>
            <person name="Wen J."/>
            <person name="Xie X."/>
            <person name="Zody M.C."/>
            <person name="Baldwin J."/>
            <person name="Bloom T."/>
            <person name="Chin C.W."/>
            <person name="Heiman D."/>
            <person name="Nicol R."/>
            <person name="Nusbaum C."/>
            <person name="Young S."/>
            <person name="Wilkinson J."/>
            <person name="Worley K.C."/>
            <person name="Kovar C.L."/>
            <person name="Muzny D.M."/>
            <person name="Gibbs R.A."/>
            <person name="Cree A."/>
            <person name="Dihn H.H."/>
            <person name="Fowler G."/>
            <person name="Jhangiani S."/>
            <person name="Joshi V."/>
            <person name="Lee S."/>
            <person name="Lewis L.R."/>
            <person name="Nazareth L.V."/>
            <person name="Okwuonu G."/>
            <person name="Santibanez J."/>
            <person name="Warren W.C."/>
            <person name="Mardis E.R."/>
            <person name="Weinstock G.M."/>
            <person name="Wilson R.K."/>
            <person name="Delehaunty K."/>
            <person name="Dooling D."/>
            <person name="Fronik C."/>
            <person name="Fulton L."/>
            <person name="Fulton B."/>
            <person name="Graves T."/>
            <person name="Minx P."/>
            <person name="Sodergren E."/>
            <person name="Birney E."/>
            <person name="Margulies E.H."/>
            <person name="Herrero J."/>
            <person name="Green E.D."/>
            <person name="Haussler D."/>
            <person name="Siepel A."/>
            <person name="Goldman N."/>
            <person name="Pollard K.S."/>
            <person name="Pedersen J.S."/>
            <person name="Lander E.S."/>
            <person name="Kellis M."/>
        </authorList>
    </citation>
    <scope>NUCLEOTIDE SEQUENCE [LARGE SCALE GENOMIC DNA]</scope>
    <source>
        <strain evidence="10 11">Thorbecke inbred</strain>
    </source>
</reference>
<dbReference type="Bgee" id="ENSOCUG00000010809">
    <property type="expression patterns" value="Expressed in testis and 16 other cell types or tissues"/>
</dbReference>
<dbReference type="FunCoup" id="A0A5F9CQ01">
    <property type="interactions" value="1512"/>
</dbReference>
<dbReference type="Proteomes" id="UP000001811">
    <property type="component" value="Chromosome 19"/>
</dbReference>
<dbReference type="GO" id="GO:0048146">
    <property type="term" value="P:positive regulation of fibroblast proliferation"/>
    <property type="evidence" value="ECO:0007669"/>
    <property type="project" value="Ensembl"/>
</dbReference>
<keyword evidence="6" id="KW-0779">Telomere</keyword>
<dbReference type="GO" id="GO:0032211">
    <property type="term" value="P:negative regulation of telomere maintenance via telomerase"/>
    <property type="evidence" value="ECO:0007669"/>
    <property type="project" value="Ensembl"/>
</dbReference>
<dbReference type="SMR" id="A0A5F9CQ01"/>
<evidence type="ECO:0000256" key="6">
    <source>
        <dbReference type="ARBA" id="ARBA00022895"/>
    </source>
</evidence>
<evidence type="ECO:0000256" key="4">
    <source>
        <dbReference type="ARBA" id="ARBA00016175"/>
    </source>
</evidence>
<comment type="similarity">
    <text evidence="3">Belongs to the CTC1 family.</text>
</comment>
<dbReference type="GO" id="GO:0006974">
    <property type="term" value="P:DNA damage response"/>
    <property type="evidence" value="ECO:0007669"/>
    <property type="project" value="Ensembl"/>
</dbReference>
<dbReference type="GO" id="GO:0098505">
    <property type="term" value="F:G-rich strand telomeric DNA binding"/>
    <property type="evidence" value="ECO:0007669"/>
    <property type="project" value="Ensembl"/>
</dbReference>
<dbReference type="GO" id="GO:0005829">
    <property type="term" value="C:cytosol"/>
    <property type="evidence" value="ECO:0007669"/>
    <property type="project" value="Ensembl"/>
</dbReference>
<feature type="region of interest" description="Disordered" evidence="9">
    <location>
        <begin position="361"/>
        <end position="388"/>
    </location>
</feature>
<protein>
    <recommendedName>
        <fullName evidence="4">CST complex subunit CTC1</fullName>
    </recommendedName>
</protein>
<keyword evidence="5" id="KW-0158">Chromosome</keyword>
<dbReference type="InParanoid" id="A0A5F9CQ01"/>
<reference evidence="10" key="2">
    <citation type="submission" date="2025-08" db="UniProtKB">
        <authorList>
            <consortium name="Ensembl"/>
        </authorList>
    </citation>
    <scope>IDENTIFICATION</scope>
    <source>
        <strain evidence="10">Thorbecke</strain>
    </source>
</reference>
<dbReference type="GO" id="GO:0048536">
    <property type="term" value="P:spleen development"/>
    <property type="evidence" value="ECO:0007669"/>
    <property type="project" value="Ensembl"/>
</dbReference>
<dbReference type="AlphaFoldDB" id="A0A5F9CQ01"/>
<keyword evidence="8" id="KW-0539">Nucleus</keyword>
<organism evidence="10 11">
    <name type="scientific">Oryctolagus cuniculus</name>
    <name type="common">Rabbit</name>
    <dbReference type="NCBI Taxonomy" id="9986"/>
    <lineage>
        <taxon>Eukaryota</taxon>
        <taxon>Metazoa</taxon>
        <taxon>Chordata</taxon>
        <taxon>Craniata</taxon>
        <taxon>Vertebrata</taxon>
        <taxon>Euteleostomi</taxon>
        <taxon>Mammalia</taxon>
        <taxon>Eutheria</taxon>
        <taxon>Euarchontoglires</taxon>
        <taxon>Glires</taxon>
        <taxon>Lagomorpha</taxon>
        <taxon>Leporidae</taxon>
        <taxon>Oryctolagus</taxon>
    </lineage>
</organism>